<organism evidence="1 2">
    <name type="scientific">Streptomyces afghaniensis 772</name>
    <dbReference type="NCBI Taxonomy" id="1283301"/>
    <lineage>
        <taxon>Bacteria</taxon>
        <taxon>Bacillati</taxon>
        <taxon>Actinomycetota</taxon>
        <taxon>Actinomycetes</taxon>
        <taxon>Kitasatosporales</taxon>
        <taxon>Streptomycetaceae</taxon>
        <taxon>Streptomyces</taxon>
    </lineage>
</organism>
<accession>S4MLG1</accession>
<dbReference type="AlphaFoldDB" id="S4MLG1"/>
<evidence type="ECO:0000313" key="2">
    <source>
        <dbReference type="Proteomes" id="UP000015001"/>
    </source>
</evidence>
<dbReference type="EMBL" id="AOPY01001562">
    <property type="protein sequence ID" value="EPJ36445.1"/>
    <property type="molecule type" value="Genomic_DNA"/>
</dbReference>
<keyword evidence="2" id="KW-1185">Reference proteome</keyword>
<comment type="caution">
    <text evidence="1">The sequence shown here is derived from an EMBL/GenBank/DDBJ whole genome shotgun (WGS) entry which is preliminary data.</text>
</comment>
<evidence type="ECO:0000313" key="1">
    <source>
        <dbReference type="EMBL" id="EPJ36445.1"/>
    </source>
</evidence>
<proteinExistence type="predicted"/>
<name>S4MLG1_9ACTN</name>
<gene>
    <name evidence="1" type="ORF">STAFG_6452</name>
</gene>
<reference evidence="1 2" key="1">
    <citation type="submission" date="2013-02" db="EMBL/GenBank/DDBJ databases">
        <title>Draft Genome Sequence of Streptomyces afghaniensis, Which Produces Compounds of the Julimycin B-Complex.</title>
        <authorList>
            <person name="Gruening B.A."/>
            <person name="Praeg A."/>
            <person name="Erxleben A."/>
            <person name="Guenther S."/>
            <person name="Fiedler H.-P."/>
            <person name="Goodfellow M."/>
            <person name="Mueller M."/>
        </authorList>
    </citation>
    <scope>NUCLEOTIDE SEQUENCE [LARGE SCALE GENOMIC DNA]</scope>
    <source>
        <strain evidence="1 2">772</strain>
    </source>
</reference>
<dbReference type="HOGENOM" id="CLU_3391552_0_0_11"/>
<protein>
    <submittedName>
        <fullName evidence="1">Uncharacterized protein</fullName>
    </submittedName>
</protein>
<sequence length="32" mass="3883">MFRPCFSVFTSAHVTDFVTWQAENRHRPWLTD</sequence>
<dbReference type="Proteomes" id="UP000015001">
    <property type="component" value="Unassembled WGS sequence"/>
</dbReference>